<evidence type="ECO:0000259" key="3">
    <source>
        <dbReference type="PROSITE" id="PS50110"/>
    </source>
</evidence>
<feature type="domain" description="Response regulatory" evidence="3">
    <location>
        <begin position="141"/>
        <end position="219"/>
    </location>
</feature>
<dbReference type="Gene3D" id="3.40.50.2300">
    <property type="match status" value="2"/>
</dbReference>
<proteinExistence type="predicted"/>
<keyword evidence="4" id="KW-0418">Kinase</keyword>
<dbReference type="AlphaFoldDB" id="A0A1Q8YAW9"/>
<keyword evidence="1 2" id="KW-0597">Phosphoprotein</keyword>
<dbReference type="InterPro" id="IPR050595">
    <property type="entry name" value="Bact_response_regulator"/>
</dbReference>
<dbReference type="Pfam" id="PF00072">
    <property type="entry name" value="Response_reg"/>
    <property type="match status" value="2"/>
</dbReference>
<dbReference type="SUPFAM" id="SSF52172">
    <property type="entry name" value="CheY-like"/>
    <property type="match status" value="2"/>
</dbReference>
<keyword evidence="5" id="KW-1185">Reference proteome</keyword>
<evidence type="ECO:0000313" key="4">
    <source>
        <dbReference type="EMBL" id="OLP05039.1"/>
    </source>
</evidence>
<dbReference type="GO" id="GO:0000160">
    <property type="term" value="P:phosphorelay signal transduction system"/>
    <property type="evidence" value="ECO:0007669"/>
    <property type="project" value="InterPro"/>
</dbReference>
<dbReference type="InterPro" id="IPR011006">
    <property type="entry name" value="CheY-like_superfamily"/>
</dbReference>
<dbReference type="Proteomes" id="UP000185911">
    <property type="component" value="Unassembled WGS sequence"/>
</dbReference>
<dbReference type="PROSITE" id="PS50110">
    <property type="entry name" value="RESPONSE_REGULATORY"/>
    <property type="match status" value="2"/>
</dbReference>
<reference evidence="4 5" key="1">
    <citation type="submission" date="2017-01" db="EMBL/GenBank/DDBJ databases">
        <title>Genome sequence of Rhodoferax antarcticus ANT.BR, a psychrophilic purple nonsulfur bacterium from an Antarctic microbial mat.</title>
        <authorList>
            <person name="Baker J."/>
            <person name="Riester C."/>
            <person name="Skinner B."/>
            <person name="Newell A."/>
            <person name="Swingley W."/>
            <person name="Madigan M."/>
            <person name="Jung D."/>
            <person name="Asao M."/>
            <person name="Chen M."/>
            <person name="Loughlin P."/>
            <person name="Pan H."/>
            <person name="Lin S."/>
            <person name="Li N."/>
            <person name="Shaw J."/>
            <person name="Prado M."/>
            <person name="Sherman C."/>
            <person name="Li X."/>
            <person name="Tang J."/>
            <person name="Blankenship R."/>
            <person name="Zhao T."/>
            <person name="Touchman J."/>
            <person name="Sattley M."/>
        </authorList>
    </citation>
    <scope>NUCLEOTIDE SEQUENCE [LARGE SCALE GENOMIC DNA]</scope>
    <source>
        <strain evidence="4 5">ANT.BR</strain>
    </source>
</reference>
<dbReference type="SMART" id="SM00448">
    <property type="entry name" value="REC"/>
    <property type="match status" value="1"/>
</dbReference>
<dbReference type="EMBL" id="MSYM01000018">
    <property type="protein sequence ID" value="OLP05039.1"/>
    <property type="molecule type" value="Genomic_DNA"/>
</dbReference>
<feature type="modified residue" description="4-aspartylphosphate" evidence="2">
    <location>
        <position position="48"/>
    </location>
</feature>
<evidence type="ECO:0000256" key="1">
    <source>
        <dbReference type="ARBA" id="ARBA00022553"/>
    </source>
</evidence>
<keyword evidence="4" id="KW-0808">Transferase</keyword>
<dbReference type="PANTHER" id="PTHR44591">
    <property type="entry name" value="STRESS RESPONSE REGULATOR PROTEIN 1"/>
    <property type="match status" value="1"/>
</dbReference>
<protein>
    <submittedName>
        <fullName evidence="4">Integral membrane hybrid sensor histidine kinase/response regulator</fullName>
    </submittedName>
</protein>
<feature type="modified residue" description="4-aspartylphosphate" evidence="2">
    <location>
        <position position="190"/>
    </location>
</feature>
<gene>
    <name evidence="4" type="ORF">BLL52_3859</name>
</gene>
<sequence length="219" mass="23226">MVDNAKAERELLVQLLAPRGFELRQACSGHDALDLLATGYRPDALLLDLSMPGIDGWETLRRLRQMPLHGLRCASVSANALDKGLERALALVWLDAAPAAMPPPIAPAALATALSFPGGAALAALQQSVALGYYQGILNALDEIERDQPDNLAVLHDALDESGYTVLVATRGDAALQRAAQALPDIVLLDALMPGMDGFEVARRLKAMAQTAHTSRSSS</sequence>
<comment type="caution">
    <text evidence="4">The sequence shown here is derived from an EMBL/GenBank/DDBJ whole genome shotgun (WGS) entry which is preliminary data.</text>
</comment>
<organism evidence="4 5">
    <name type="scientific">Rhodoferax antarcticus ANT.BR</name>
    <dbReference type="NCBI Taxonomy" id="1111071"/>
    <lineage>
        <taxon>Bacteria</taxon>
        <taxon>Pseudomonadati</taxon>
        <taxon>Pseudomonadota</taxon>
        <taxon>Betaproteobacteria</taxon>
        <taxon>Burkholderiales</taxon>
        <taxon>Comamonadaceae</taxon>
        <taxon>Rhodoferax</taxon>
    </lineage>
</organism>
<dbReference type="STRING" id="81479.RA876_13080"/>
<dbReference type="InterPro" id="IPR001789">
    <property type="entry name" value="Sig_transdc_resp-reg_receiver"/>
</dbReference>
<evidence type="ECO:0000313" key="5">
    <source>
        <dbReference type="Proteomes" id="UP000185911"/>
    </source>
</evidence>
<dbReference type="GO" id="GO:0016301">
    <property type="term" value="F:kinase activity"/>
    <property type="evidence" value="ECO:0007669"/>
    <property type="project" value="UniProtKB-KW"/>
</dbReference>
<accession>A0A1Q8YAW9</accession>
<evidence type="ECO:0000256" key="2">
    <source>
        <dbReference type="PROSITE-ProRule" id="PRU00169"/>
    </source>
</evidence>
<dbReference type="PANTHER" id="PTHR44591:SF3">
    <property type="entry name" value="RESPONSE REGULATORY DOMAIN-CONTAINING PROTEIN"/>
    <property type="match status" value="1"/>
</dbReference>
<feature type="domain" description="Response regulatory" evidence="3">
    <location>
        <begin position="1"/>
        <end position="118"/>
    </location>
</feature>
<name>A0A1Q8YAW9_9BURK</name>